<dbReference type="Proteomes" id="UP000054477">
    <property type="component" value="Unassembled WGS sequence"/>
</dbReference>
<organism evidence="2 3">
    <name type="scientific">Laccaria amethystina LaAM-08-1</name>
    <dbReference type="NCBI Taxonomy" id="1095629"/>
    <lineage>
        <taxon>Eukaryota</taxon>
        <taxon>Fungi</taxon>
        <taxon>Dikarya</taxon>
        <taxon>Basidiomycota</taxon>
        <taxon>Agaricomycotina</taxon>
        <taxon>Agaricomycetes</taxon>
        <taxon>Agaricomycetidae</taxon>
        <taxon>Agaricales</taxon>
        <taxon>Agaricineae</taxon>
        <taxon>Hydnangiaceae</taxon>
        <taxon>Laccaria</taxon>
    </lineage>
</organism>
<protein>
    <submittedName>
        <fullName evidence="2">Uncharacterized protein</fullName>
    </submittedName>
</protein>
<evidence type="ECO:0000313" key="2">
    <source>
        <dbReference type="EMBL" id="KIJ97014.1"/>
    </source>
</evidence>
<accession>A0A0C9WL77</accession>
<reference evidence="2" key="3">
    <citation type="submission" date="2015-02" db="EMBL/GenBank/DDBJ databases">
        <title>Evolutionary Origins and Diversification of the Mycorrhizal Mutualists.</title>
        <authorList>
            <consortium name="DOE Joint Genome Institute"/>
            <consortium name="Mycorrhizal Genomics Consortium"/>
            <person name="Kohler A."/>
            <person name="Kuo A."/>
            <person name="Nagy L.G."/>
            <person name="Floudas D."/>
            <person name="Copeland A."/>
            <person name="Barry K.W."/>
            <person name="Cichocki N."/>
            <person name="Veneault-Fourrey C."/>
            <person name="LaButti K."/>
            <person name="Lindquist E.A."/>
            <person name="Lipzen A."/>
            <person name="Lundell T."/>
            <person name="Morin E."/>
            <person name="Murat C."/>
            <person name="Riley R."/>
            <person name="Ohm R."/>
            <person name="Sun H."/>
            <person name="Tunlid A."/>
            <person name="Henrissat B."/>
            <person name="Grigoriev I.V."/>
            <person name="Hibbett D.S."/>
            <person name="Martin F."/>
        </authorList>
    </citation>
    <scope>NUCLEOTIDE SEQUENCE</scope>
    <source>
        <strain evidence="2 3">LaAM-08-1</strain>
    </source>
</reference>
<sequence>MLPATNPFDKLQADLVLRHLTLDGVVTFTRLASHLTRDILQPQPIPQSNPSIPPAVLPPPIMSFLGASLEMSTDVIDDFWDILQDYVWEIPILPLTSMDFQLFKQFGWPCGLI</sequence>
<gene>
    <name evidence="2" type="ORF">K443DRAFT_261188</name>
    <name evidence="1" type="ORF">K443DRAFT_463209</name>
</gene>
<dbReference type="STRING" id="1095629.A0A0C9WL77"/>
<dbReference type="OrthoDB" id="3104882at2759"/>
<evidence type="ECO:0000313" key="3">
    <source>
        <dbReference type="Proteomes" id="UP000054477"/>
    </source>
</evidence>
<keyword evidence="3" id="KW-1185">Reference proteome</keyword>
<dbReference type="EMBL" id="KN838704">
    <property type="protein sequence ID" value="KIJ97014.1"/>
    <property type="molecule type" value="Genomic_DNA"/>
</dbReference>
<dbReference type="AlphaFoldDB" id="A0A0C9WL77"/>
<reference evidence="3" key="2">
    <citation type="submission" date="2015-01" db="EMBL/GenBank/DDBJ databases">
        <title>Evolutionary Origins and Diversification of the Mycorrhizal Mutualists.</title>
        <authorList>
            <consortium name="DOE Joint Genome Institute"/>
            <consortium name="Mycorrhizal Genomics Consortium"/>
            <person name="Kohler A."/>
            <person name="Kuo A."/>
            <person name="Nagy L.G."/>
            <person name="Floudas D."/>
            <person name="Copeland A."/>
            <person name="Barry K.W."/>
            <person name="Cichocki N."/>
            <person name="Veneault-Fourrey C."/>
            <person name="LaButti K."/>
            <person name="Lindquist E.A."/>
            <person name="Lipzen A."/>
            <person name="Lundell T."/>
            <person name="Morin E."/>
            <person name="Murat C."/>
            <person name="Riley R."/>
            <person name="Ohm R."/>
            <person name="Sun H."/>
            <person name="Tunlid A."/>
            <person name="Henrissat B."/>
            <person name="Grigoriev I.V."/>
            <person name="Hibbett D.S."/>
            <person name="Martin F."/>
        </authorList>
    </citation>
    <scope>NUCLEOTIDE SEQUENCE [LARGE SCALE GENOMIC DNA]</scope>
    <source>
        <strain evidence="1 3">LaAM-08-1</strain>
    </source>
</reference>
<proteinExistence type="predicted"/>
<dbReference type="HOGENOM" id="CLU_2133891_0_0_1"/>
<evidence type="ECO:0000313" key="1">
    <source>
        <dbReference type="EMBL" id="KIJ92000.1"/>
    </source>
</evidence>
<name>A0A0C9WL77_9AGAR</name>
<reference evidence="2 3" key="1">
    <citation type="submission" date="2014-04" db="EMBL/GenBank/DDBJ databases">
        <authorList>
            <consortium name="DOE Joint Genome Institute"/>
            <person name="Kuo A."/>
            <person name="Kohler A."/>
            <person name="Nagy L.G."/>
            <person name="Floudas D."/>
            <person name="Copeland A."/>
            <person name="Barry K.W."/>
            <person name="Cichocki N."/>
            <person name="Veneault-Fourrey C."/>
            <person name="LaButti K."/>
            <person name="Lindquist E.A."/>
            <person name="Lipzen A."/>
            <person name="Lundell T."/>
            <person name="Morin E."/>
            <person name="Murat C."/>
            <person name="Sun H."/>
            <person name="Tunlid A."/>
            <person name="Henrissat B."/>
            <person name="Grigoriev I.V."/>
            <person name="Hibbett D.S."/>
            <person name="Martin F."/>
            <person name="Nordberg H.P."/>
            <person name="Cantor M.N."/>
            <person name="Hua S.X."/>
        </authorList>
    </citation>
    <scope>NUCLEOTIDE SEQUENCE [LARGE SCALE GENOMIC DNA]</scope>
    <source>
        <strain evidence="2 3">LaAM-08-1</strain>
    </source>
</reference>
<dbReference type="EMBL" id="KN838948">
    <property type="protein sequence ID" value="KIJ92000.1"/>
    <property type="molecule type" value="Genomic_DNA"/>
</dbReference>